<proteinExistence type="predicted"/>
<dbReference type="EMBL" id="PJQD01000019">
    <property type="protein sequence ID" value="POY75189.1"/>
    <property type="molecule type" value="Genomic_DNA"/>
</dbReference>
<keyword evidence="1" id="KW-1133">Transmembrane helix</keyword>
<dbReference type="Proteomes" id="UP000237144">
    <property type="component" value="Unassembled WGS sequence"/>
</dbReference>
<sequence>MQHYTSPYSAPSGARLRQRQRRQRSSIALFVESPTEATSTLLTFLKRKAGSFFSLGVGILVGLFLASLLGGGQVSRLDISLNSAFASAFQSDVLTRCADRQPAAVPWKGAGVVETWTQRQGVHRNLVSLPTLEQRERVFKILSTLTGYHTRYCLRNAQKAYRRQVYERYEPLVGYEQHGKRKGFSGHLKAFVPRIARRGFFGDSDDEKTEIEQIFSHSRDGTKALRAGYEGHKYFFAINLYNSFDIIPDLFSNMFKVSAILGFQNVFVSVYENGSRDQTKALLRLFDALARSIGLRVVIRTSLRTRGAFNHRIEYLAEVRNAALAPLWELRDAEGEVFDSIIFMNDVLPCVDDLLELVWQSRRQNAGITCGSDYIFHDEVGQPVFYDNWVARDMNGTALENAPFEAVFRDMESSHRFQRHLPVQVQSCWNGIAVLDPAPMYAHPHVKFRMAKLSAGECSASECSLICNDYWNAGYGRIIMISRVKLAYDRQVWDIIHPERRNLTYIRGYHRLGGNPDDPHSDPQDRSWYGPHDRLFRQEESEAIRFRPPPKYVWCWGWDGAGDLDGPDVEPIWELMPNISVDPLTVRHDRSFTDL</sequence>
<keyword evidence="1" id="KW-0472">Membrane</keyword>
<evidence type="ECO:0000313" key="3">
    <source>
        <dbReference type="Proteomes" id="UP000237144"/>
    </source>
</evidence>
<name>A0A2S5BEJ2_9BASI</name>
<keyword evidence="3" id="KW-1185">Reference proteome</keyword>
<dbReference type="PANTHER" id="PTHR34144">
    <property type="entry name" value="CHROMOSOME 8, WHOLE GENOME SHOTGUN SEQUENCE"/>
    <property type="match status" value="1"/>
</dbReference>
<reference evidence="2 3" key="1">
    <citation type="journal article" date="2018" name="Front. Microbiol.">
        <title>Prospects for Fungal Bioremediation of Acidic Radioactive Waste Sites: Characterization and Genome Sequence of Rhodotorula taiwanensis MD1149.</title>
        <authorList>
            <person name="Tkavc R."/>
            <person name="Matrosova V.Y."/>
            <person name="Grichenko O.E."/>
            <person name="Gostincar C."/>
            <person name="Volpe R.P."/>
            <person name="Klimenkova P."/>
            <person name="Gaidamakova E.K."/>
            <person name="Zhou C.E."/>
            <person name="Stewart B.J."/>
            <person name="Lyman M.G."/>
            <person name="Malfatti S.A."/>
            <person name="Rubinfeld B."/>
            <person name="Courtot M."/>
            <person name="Singh J."/>
            <person name="Dalgard C.L."/>
            <person name="Hamilton T."/>
            <person name="Frey K.G."/>
            <person name="Gunde-Cimerman N."/>
            <person name="Dugan L."/>
            <person name="Daly M.J."/>
        </authorList>
    </citation>
    <scope>NUCLEOTIDE SEQUENCE [LARGE SCALE GENOMIC DNA]</scope>
    <source>
        <strain evidence="2 3">MD1149</strain>
    </source>
</reference>
<evidence type="ECO:0008006" key="4">
    <source>
        <dbReference type="Google" id="ProtNLM"/>
    </source>
</evidence>
<dbReference type="Pfam" id="PF11735">
    <property type="entry name" value="CAP59_mtransfer"/>
    <property type="match status" value="1"/>
</dbReference>
<accession>A0A2S5BEJ2</accession>
<dbReference type="AlphaFoldDB" id="A0A2S5BEJ2"/>
<evidence type="ECO:0000313" key="2">
    <source>
        <dbReference type="EMBL" id="POY75189.1"/>
    </source>
</evidence>
<keyword evidence="1" id="KW-0812">Transmembrane</keyword>
<feature type="transmembrane region" description="Helical" evidence="1">
    <location>
        <begin position="52"/>
        <end position="72"/>
    </location>
</feature>
<dbReference type="InterPro" id="IPR021047">
    <property type="entry name" value="Mannosyltransferase_CMT1"/>
</dbReference>
<organism evidence="2 3">
    <name type="scientific">Rhodotorula taiwanensis</name>
    <dbReference type="NCBI Taxonomy" id="741276"/>
    <lineage>
        <taxon>Eukaryota</taxon>
        <taxon>Fungi</taxon>
        <taxon>Dikarya</taxon>
        <taxon>Basidiomycota</taxon>
        <taxon>Pucciniomycotina</taxon>
        <taxon>Microbotryomycetes</taxon>
        <taxon>Sporidiobolales</taxon>
        <taxon>Sporidiobolaceae</taxon>
        <taxon>Rhodotorula</taxon>
    </lineage>
</organism>
<evidence type="ECO:0000256" key="1">
    <source>
        <dbReference type="SAM" id="Phobius"/>
    </source>
</evidence>
<gene>
    <name evidence="2" type="ORF">BMF94_1821</name>
</gene>
<dbReference type="PANTHER" id="PTHR34144:SF1">
    <property type="entry name" value="CAPSULAR ASSOCIATED PROTEIN"/>
    <property type="match status" value="1"/>
</dbReference>
<dbReference type="OrthoDB" id="262547at2759"/>
<protein>
    <recommendedName>
        <fullName evidence="4">Glycosyltransferase family 69 protein</fullName>
    </recommendedName>
</protein>
<comment type="caution">
    <text evidence="2">The sequence shown here is derived from an EMBL/GenBank/DDBJ whole genome shotgun (WGS) entry which is preliminary data.</text>
</comment>
<dbReference type="STRING" id="741276.A0A2S5BEJ2"/>